<organism evidence="4 5">
    <name type="scientific">Alteraurantiacibacter palmitatis</name>
    <dbReference type="NCBI Taxonomy" id="2054628"/>
    <lineage>
        <taxon>Bacteria</taxon>
        <taxon>Pseudomonadati</taxon>
        <taxon>Pseudomonadota</taxon>
        <taxon>Alphaproteobacteria</taxon>
        <taxon>Sphingomonadales</taxon>
        <taxon>Erythrobacteraceae</taxon>
        <taxon>Alteraurantiacibacter</taxon>
    </lineage>
</organism>
<keyword evidence="2" id="KW-0804">Transcription</keyword>
<evidence type="ECO:0000256" key="1">
    <source>
        <dbReference type="ARBA" id="ARBA00023015"/>
    </source>
</evidence>
<dbReference type="SUPFAM" id="SSF46785">
    <property type="entry name" value="Winged helix' DNA-binding domain"/>
    <property type="match status" value="1"/>
</dbReference>
<evidence type="ECO:0000256" key="2">
    <source>
        <dbReference type="ARBA" id="ARBA00023163"/>
    </source>
</evidence>
<dbReference type="PROSITE" id="PS51000">
    <property type="entry name" value="HTH_DEOR_2"/>
    <property type="match status" value="1"/>
</dbReference>
<dbReference type="RefSeq" id="WP_336927651.1">
    <property type="nucleotide sequence ID" value="NZ_JBANRO010000020.1"/>
</dbReference>
<evidence type="ECO:0000259" key="3">
    <source>
        <dbReference type="PROSITE" id="PS51000"/>
    </source>
</evidence>
<accession>A0ABV7E5R9</accession>
<name>A0ABV7E5R9_9SPHN</name>
<evidence type="ECO:0000313" key="4">
    <source>
        <dbReference type="EMBL" id="MFC3098104.1"/>
    </source>
</evidence>
<dbReference type="InterPro" id="IPR001034">
    <property type="entry name" value="DeoR_HTH"/>
</dbReference>
<evidence type="ECO:0000313" key="5">
    <source>
        <dbReference type="Proteomes" id="UP001595456"/>
    </source>
</evidence>
<comment type="caution">
    <text evidence="4">The sequence shown here is derived from an EMBL/GenBank/DDBJ whole genome shotgun (WGS) entry which is preliminary data.</text>
</comment>
<sequence>MLPKKGRMLHPWNGLAKSAKDYAELIADALRREHDETHRTVKTVMRWTGASERSVKNWVSGVSGPSGYFLMRLCMKSPAVRELVRQFLADMDPSTAPAEALPNGTAASFAHGPAGSGSGAQLGLFNGVNGDTNGDINGDIHITINLPLNERQEWLLARVAQGDRCTVEDVVVHWQVSSRTAKRDIANLKDRGLIRYLGRHRRGFYVASRQT</sequence>
<dbReference type="InterPro" id="IPR036390">
    <property type="entry name" value="WH_DNA-bd_sf"/>
</dbReference>
<feature type="domain" description="HTH deoR-type" evidence="3">
    <location>
        <begin position="148"/>
        <end position="202"/>
    </location>
</feature>
<protein>
    <submittedName>
        <fullName evidence="4">DeoR family transcriptional regulator</fullName>
    </submittedName>
</protein>
<dbReference type="EMBL" id="JBHRST010000014">
    <property type="protein sequence ID" value="MFC3098104.1"/>
    <property type="molecule type" value="Genomic_DNA"/>
</dbReference>
<gene>
    <name evidence="4" type="ORF">ACFODU_09880</name>
</gene>
<keyword evidence="1" id="KW-0805">Transcription regulation</keyword>
<keyword evidence="5" id="KW-1185">Reference proteome</keyword>
<reference evidence="5" key="1">
    <citation type="journal article" date="2019" name="Int. J. Syst. Evol. Microbiol.">
        <title>The Global Catalogue of Microorganisms (GCM) 10K type strain sequencing project: providing services to taxonomists for standard genome sequencing and annotation.</title>
        <authorList>
            <consortium name="The Broad Institute Genomics Platform"/>
            <consortium name="The Broad Institute Genome Sequencing Center for Infectious Disease"/>
            <person name="Wu L."/>
            <person name="Ma J."/>
        </authorList>
    </citation>
    <scope>NUCLEOTIDE SEQUENCE [LARGE SCALE GENOMIC DNA]</scope>
    <source>
        <strain evidence="5">KCTC 52607</strain>
    </source>
</reference>
<dbReference type="Proteomes" id="UP001595456">
    <property type="component" value="Unassembled WGS sequence"/>
</dbReference>
<dbReference type="Pfam" id="PF08220">
    <property type="entry name" value="HTH_DeoR"/>
    <property type="match status" value="1"/>
</dbReference>
<proteinExistence type="predicted"/>
<dbReference type="SMART" id="SM00420">
    <property type="entry name" value="HTH_DEOR"/>
    <property type="match status" value="1"/>
</dbReference>